<dbReference type="RefSeq" id="WP_041953320.1">
    <property type="nucleotide sequence ID" value="NZ_CP009761.1"/>
</dbReference>
<keyword evidence="3" id="KW-0472">Membrane</keyword>
<evidence type="ECO:0000313" key="4">
    <source>
        <dbReference type="EMBL" id="AIZ35991.1"/>
    </source>
</evidence>
<dbReference type="OrthoDB" id="9785310at2"/>
<dbReference type="Gene3D" id="1.10.1760.20">
    <property type="match status" value="1"/>
</dbReference>
<dbReference type="GO" id="GO:0016020">
    <property type="term" value="C:membrane"/>
    <property type="evidence" value="ECO:0007669"/>
    <property type="project" value="InterPro"/>
</dbReference>
<dbReference type="STRING" id="33033.NW74_00690"/>
<dbReference type="AlphaFoldDB" id="A0A0B4RZY9"/>
<evidence type="ECO:0000256" key="3">
    <source>
        <dbReference type="SAM" id="Phobius"/>
    </source>
</evidence>
<dbReference type="InterPro" id="IPR009825">
    <property type="entry name" value="ECF_substrate-spec-like"/>
</dbReference>
<feature type="transmembrane region" description="Helical" evidence="3">
    <location>
        <begin position="44"/>
        <end position="69"/>
    </location>
</feature>
<proteinExistence type="predicted"/>
<dbReference type="Pfam" id="PF07155">
    <property type="entry name" value="ECF-ribofla_trS"/>
    <property type="match status" value="1"/>
</dbReference>
<dbReference type="PANTHER" id="PTHR37815">
    <property type="entry name" value="UPF0397 PROTEIN BC_2624-RELATED"/>
    <property type="match status" value="1"/>
</dbReference>
<gene>
    <name evidence="4" type="ORF">NW74_00690</name>
</gene>
<dbReference type="EMBL" id="CP009761">
    <property type="protein sequence ID" value="AIZ35991.1"/>
    <property type="molecule type" value="Genomic_DNA"/>
</dbReference>
<protein>
    <recommendedName>
        <fullName evidence="6">ECF transporter S component</fullName>
    </recommendedName>
</protein>
<dbReference type="KEGG" id="pmic:NW74_00690"/>
<reference evidence="4 5" key="1">
    <citation type="submission" date="2014-10" db="EMBL/GenBank/DDBJ databases">
        <title>Complete genome sequence of Parvimonas micra KCOM 1535 (= ChDC B708).</title>
        <authorList>
            <person name="Kook J.-K."/>
            <person name="Park S.-N."/>
            <person name="Lim Y.K."/>
            <person name="Roh H."/>
        </authorList>
    </citation>
    <scope>NUCLEOTIDE SEQUENCE [LARGE SCALE GENOMIC DNA]</scope>
    <source>
        <strain evidence="5">KCOM 1535 / ChDC B708</strain>
    </source>
</reference>
<sequence length="183" mass="19390">MESKLNIKKITLIGVMAAVVFVASQIQIQIPLGASATRVHIGNGFCLLCGLLLGPIAGGLSAGLGSAIFDLINPIYLPSAPFTFTFKFLMAFICGKIAYSNGAKAEDFKKNLMGSITGAVTYVILYLSKSYISDIYVKGLPQAGAIAKELQRLWASSINAVVGVLIAVILVKALKPILKKSIR</sequence>
<organism evidence="4 5">
    <name type="scientific">Parvimonas micra</name>
    <dbReference type="NCBI Taxonomy" id="33033"/>
    <lineage>
        <taxon>Bacteria</taxon>
        <taxon>Bacillati</taxon>
        <taxon>Bacillota</taxon>
        <taxon>Tissierellia</taxon>
        <taxon>Tissierellales</taxon>
        <taxon>Peptoniphilaceae</taxon>
        <taxon>Parvimonas</taxon>
    </lineage>
</organism>
<feature type="transmembrane region" description="Helical" evidence="3">
    <location>
        <begin position="111"/>
        <end position="132"/>
    </location>
</feature>
<keyword evidence="5" id="KW-1185">Reference proteome</keyword>
<accession>A0A0B4RZY9</accession>
<keyword evidence="2 3" id="KW-1133">Transmembrane helix</keyword>
<dbReference type="Proteomes" id="UP000031386">
    <property type="component" value="Chromosome"/>
</dbReference>
<evidence type="ECO:0008006" key="6">
    <source>
        <dbReference type="Google" id="ProtNLM"/>
    </source>
</evidence>
<name>A0A0B4RZY9_9FIRM</name>
<dbReference type="PANTHER" id="PTHR37815:SF3">
    <property type="entry name" value="UPF0397 PROTEIN SPR0429"/>
    <property type="match status" value="1"/>
</dbReference>
<feature type="transmembrane region" description="Helical" evidence="3">
    <location>
        <begin position="152"/>
        <end position="174"/>
    </location>
</feature>
<evidence type="ECO:0000256" key="1">
    <source>
        <dbReference type="ARBA" id="ARBA00022692"/>
    </source>
</evidence>
<evidence type="ECO:0000313" key="5">
    <source>
        <dbReference type="Proteomes" id="UP000031386"/>
    </source>
</evidence>
<feature type="transmembrane region" description="Helical" evidence="3">
    <location>
        <begin position="75"/>
        <end position="99"/>
    </location>
</feature>
<evidence type="ECO:0000256" key="2">
    <source>
        <dbReference type="ARBA" id="ARBA00022989"/>
    </source>
</evidence>
<keyword evidence="1 3" id="KW-0812">Transmembrane</keyword>
<feature type="transmembrane region" description="Helical" evidence="3">
    <location>
        <begin position="12"/>
        <end position="32"/>
    </location>
</feature>